<evidence type="ECO:0000313" key="2">
    <source>
        <dbReference type="Proteomes" id="UP000027195"/>
    </source>
</evidence>
<dbReference type="Gene3D" id="3.80.10.10">
    <property type="entry name" value="Ribonuclease Inhibitor"/>
    <property type="match status" value="1"/>
</dbReference>
<dbReference type="OrthoDB" id="3365698at2759"/>
<organism evidence="1 2">
    <name type="scientific">Botryobasidium botryosum (strain FD-172 SS1)</name>
    <dbReference type="NCBI Taxonomy" id="930990"/>
    <lineage>
        <taxon>Eukaryota</taxon>
        <taxon>Fungi</taxon>
        <taxon>Dikarya</taxon>
        <taxon>Basidiomycota</taxon>
        <taxon>Agaricomycotina</taxon>
        <taxon>Agaricomycetes</taxon>
        <taxon>Cantharellales</taxon>
        <taxon>Botryobasidiaceae</taxon>
        <taxon>Botryobasidium</taxon>
    </lineage>
</organism>
<name>A0A067MJC3_BOTB1</name>
<protein>
    <submittedName>
        <fullName evidence="1">Uncharacterized protein</fullName>
    </submittedName>
</protein>
<gene>
    <name evidence="1" type="ORF">BOTBODRAFT_284292</name>
</gene>
<dbReference type="HOGENOM" id="CLU_733595_0_0_1"/>
<dbReference type="Proteomes" id="UP000027195">
    <property type="component" value="Unassembled WGS sequence"/>
</dbReference>
<keyword evidence="2" id="KW-1185">Reference proteome</keyword>
<evidence type="ECO:0000313" key="1">
    <source>
        <dbReference type="EMBL" id="KDQ15664.1"/>
    </source>
</evidence>
<dbReference type="InterPro" id="IPR032675">
    <property type="entry name" value="LRR_dom_sf"/>
</dbReference>
<dbReference type="EMBL" id="KL198031">
    <property type="protein sequence ID" value="KDQ15664.1"/>
    <property type="molecule type" value="Genomic_DNA"/>
</dbReference>
<reference evidence="2" key="1">
    <citation type="journal article" date="2014" name="Proc. Natl. Acad. Sci. U.S.A.">
        <title>Extensive sampling of basidiomycete genomes demonstrates inadequacy of the white-rot/brown-rot paradigm for wood decay fungi.</title>
        <authorList>
            <person name="Riley R."/>
            <person name="Salamov A.A."/>
            <person name="Brown D.W."/>
            <person name="Nagy L.G."/>
            <person name="Floudas D."/>
            <person name="Held B.W."/>
            <person name="Levasseur A."/>
            <person name="Lombard V."/>
            <person name="Morin E."/>
            <person name="Otillar R."/>
            <person name="Lindquist E.A."/>
            <person name="Sun H."/>
            <person name="LaButti K.M."/>
            <person name="Schmutz J."/>
            <person name="Jabbour D."/>
            <person name="Luo H."/>
            <person name="Baker S.E."/>
            <person name="Pisabarro A.G."/>
            <person name="Walton J.D."/>
            <person name="Blanchette R.A."/>
            <person name="Henrissat B."/>
            <person name="Martin F."/>
            <person name="Cullen D."/>
            <person name="Hibbett D.S."/>
            <person name="Grigoriev I.V."/>
        </authorList>
    </citation>
    <scope>NUCLEOTIDE SEQUENCE [LARGE SCALE GENOMIC DNA]</scope>
    <source>
        <strain evidence="2">FD-172 SS1</strain>
    </source>
</reference>
<sequence>MVILQKQVTETGGASTTAIHRLPTEMLLEILKIYQDCAPKPCPFDIARVCRLWKQVCYDYAPFWSKIDLDLAMRPSSKLDQKVTFWVARAQNALVDVTIRDSARANLRVSGRPIDEADLVSLANVLCGTMSRWRSLEVALLHTHATFFLQKFVGLVPSLRIFELRILCDHNRDESETMHSLYPILFTPHPDTESRTPLAVCLDDSIAIFPSLIGAAITKLSVGATLATAAVDDVLRLLESCPNLEDFYLSGDLPGEPSLGHRVVLSRLTRIRLGPLGYMSSLLSFLELSALQTFEISEVVWDSPLVDALRRIFQLCTSLSTVIMTRNNRWLMGANDAYTPFGALTAPSRDPQHCGCSLRYHTPSRFIIDSAPDTIYR</sequence>
<dbReference type="AlphaFoldDB" id="A0A067MJC3"/>
<accession>A0A067MJC3</accession>
<dbReference type="InParanoid" id="A0A067MJC3"/>
<proteinExistence type="predicted"/>